<proteinExistence type="inferred from homology"/>
<feature type="domain" description="Gfo/Idh/MocA-like oxidoreductase N-terminal" evidence="3">
    <location>
        <begin position="2"/>
        <end position="119"/>
    </location>
</feature>
<protein>
    <submittedName>
        <fullName evidence="5">Putative dehydrogenase</fullName>
    </submittedName>
</protein>
<evidence type="ECO:0000259" key="4">
    <source>
        <dbReference type="Pfam" id="PF02894"/>
    </source>
</evidence>
<comment type="caution">
    <text evidence="5">The sequence shown here is derived from an EMBL/GenBank/DDBJ whole genome shotgun (WGS) entry which is preliminary data.</text>
</comment>
<accession>A0A7Y9QZI6</accession>
<dbReference type="EMBL" id="JACCFH010000001">
    <property type="protein sequence ID" value="NYG33691.1"/>
    <property type="molecule type" value="Genomic_DNA"/>
</dbReference>
<dbReference type="PANTHER" id="PTHR43708">
    <property type="entry name" value="CONSERVED EXPRESSED OXIDOREDUCTASE (EUROFUNG)"/>
    <property type="match status" value="1"/>
</dbReference>
<dbReference type="GO" id="GO:0000166">
    <property type="term" value="F:nucleotide binding"/>
    <property type="evidence" value="ECO:0007669"/>
    <property type="project" value="InterPro"/>
</dbReference>
<reference evidence="5 6" key="1">
    <citation type="submission" date="2020-07" db="EMBL/GenBank/DDBJ databases">
        <title>Genomic Encyclopedia of Archaeal and Bacterial Type Strains, Phase II (KMG-II): from individual species to whole genera.</title>
        <authorList>
            <person name="Goeker M."/>
        </authorList>
    </citation>
    <scope>NUCLEOTIDE SEQUENCE [LARGE SCALE GENOMIC DNA]</scope>
    <source>
        <strain evidence="5 6">DSM 21226</strain>
    </source>
</reference>
<name>A0A7Y9QZI6_9BURK</name>
<organism evidence="5 6">
    <name type="scientific">Sphaerotilus montanus</name>
    <dbReference type="NCBI Taxonomy" id="522889"/>
    <lineage>
        <taxon>Bacteria</taxon>
        <taxon>Pseudomonadati</taxon>
        <taxon>Pseudomonadota</taxon>
        <taxon>Betaproteobacteria</taxon>
        <taxon>Burkholderiales</taxon>
        <taxon>Sphaerotilaceae</taxon>
        <taxon>Sphaerotilus</taxon>
    </lineage>
</organism>
<evidence type="ECO:0000256" key="1">
    <source>
        <dbReference type="ARBA" id="ARBA00010928"/>
    </source>
</evidence>
<dbReference type="SUPFAM" id="SSF51735">
    <property type="entry name" value="NAD(P)-binding Rossmann-fold domains"/>
    <property type="match status" value="1"/>
</dbReference>
<dbReference type="Pfam" id="PF01408">
    <property type="entry name" value="GFO_IDH_MocA"/>
    <property type="match status" value="1"/>
</dbReference>
<evidence type="ECO:0000259" key="3">
    <source>
        <dbReference type="Pfam" id="PF01408"/>
    </source>
</evidence>
<feature type="domain" description="Gfo/Idh/MocA-like oxidoreductase C-terminal" evidence="4">
    <location>
        <begin position="132"/>
        <end position="342"/>
    </location>
</feature>
<dbReference type="Gene3D" id="3.40.50.720">
    <property type="entry name" value="NAD(P)-binding Rossmann-like Domain"/>
    <property type="match status" value="1"/>
</dbReference>
<dbReference type="RefSeq" id="WP_246332549.1">
    <property type="nucleotide sequence ID" value="NZ_JACCFH010000001.1"/>
</dbReference>
<gene>
    <name evidence="5" type="ORF">BDD16_002677</name>
</gene>
<dbReference type="Proteomes" id="UP000518288">
    <property type="component" value="Unassembled WGS sequence"/>
</dbReference>
<dbReference type="Pfam" id="PF02894">
    <property type="entry name" value="GFO_IDH_MocA_C"/>
    <property type="match status" value="1"/>
</dbReference>
<dbReference type="InterPro" id="IPR000683">
    <property type="entry name" value="Gfo/Idh/MocA-like_OxRdtase_N"/>
</dbReference>
<dbReference type="AlphaFoldDB" id="A0A7Y9QZI6"/>
<dbReference type="Gene3D" id="3.30.360.10">
    <property type="entry name" value="Dihydrodipicolinate Reductase, domain 2"/>
    <property type="match status" value="1"/>
</dbReference>
<evidence type="ECO:0000256" key="2">
    <source>
        <dbReference type="ARBA" id="ARBA00023002"/>
    </source>
</evidence>
<sequence length="347" mass="37213">MLNVALIGFGYVGQTFHAPLIDSVEGLSLALVASSDAGKVRARWPQVRVTANYLAAATDPAIDLVVIASPNDSHYPLACAALLAGKHVVIDKPFTVAVDEARDLVELAETRGRLLSVFHNRRWDGDFLGARAALRSGALGDVRECISRFDRFAPVPRDRWRERPGPGAGLWFDLGPHVVDQALCLFGLPQTVMADMAGLRDGAAGVVDWAQVVLGYDAGGVQRRVTLHVTRLAAWAAPRFELHGTAGSWLSNGLDNQEDQLKAGMRPGAPGWGDDPRPALQVLGTAMPAEVPRPPGDYRQYYLGIRDALRGAGPNPVPATEALQVMAVMDCAMRSASEGRTLRFAPA</sequence>
<keyword evidence="2" id="KW-0560">Oxidoreductase</keyword>
<evidence type="ECO:0000313" key="6">
    <source>
        <dbReference type="Proteomes" id="UP000518288"/>
    </source>
</evidence>
<dbReference type="InterPro" id="IPR036291">
    <property type="entry name" value="NAD(P)-bd_dom_sf"/>
</dbReference>
<evidence type="ECO:0000313" key="5">
    <source>
        <dbReference type="EMBL" id="NYG33691.1"/>
    </source>
</evidence>
<dbReference type="PANTHER" id="PTHR43708:SF5">
    <property type="entry name" value="CONSERVED EXPRESSED OXIDOREDUCTASE (EUROFUNG)-RELATED"/>
    <property type="match status" value="1"/>
</dbReference>
<dbReference type="NCBIfam" id="NF008607">
    <property type="entry name" value="PRK11579.1"/>
    <property type="match status" value="1"/>
</dbReference>
<comment type="similarity">
    <text evidence="1">Belongs to the Gfo/Idh/MocA family.</text>
</comment>
<dbReference type="InterPro" id="IPR004104">
    <property type="entry name" value="Gfo/Idh/MocA-like_OxRdtase_C"/>
</dbReference>
<dbReference type="InterPro" id="IPR051317">
    <property type="entry name" value="Gfo/Idh/MocA_oxidoreduct"/>
</dbReference>
<keyword evidence="6" id="KW-1185">Reference proteome</keyword>
<dbReference type="GO" id="GO:0016491">
    <property type="term" value="F:oxidoreductase activity"/>
    <property type="evidence" value="ECO:0007669"/>
    <property type="project" value="UniProtKB-KW"/>
</dbReference>